<dbReference type="PROSITE" id="PS50240">
    <property type="entry name" value="TRYPSIN_DOM"/>
    <property type="match status" value="1"/>
</dbReference>
<reference evidence="5" key="1">
    <citation type="submission" date="2020-07" db="EMBL/GenBank/DDBJ databases">
        <title>Multicomponent nature underlies the extraordinary mechanical properties of spider dragline silk.</title>
        <authorList>
            <person name="Kono N."/>
            <person name="Nakamura H."/>
            <person name="Mori M."/>
            <person name="Yoshida Y."/>
            <person name="Ohtoshi R."/>
            <person name="Malay A.D."/>
            <person name="Moran D.A.P."/>
            <person name="Tomita M."/>
            <person name="Numata K."/>
            <person name="Arakawa K."/>
        </authorList>
    </citation>
    <scope>NUCLEOTIDE SEQUENCE</scope>
</reference>
<feature type="signal peptide" evidence="3">
    <location>
        <begin position="1"/>
        <end position="22"/>
    </location>
</feature>
<dbReference type="PANTHER" id="PTHR24256">
    <property type="entry name" value="TRYPTASE-RELATED"/>
    <property type="match status" value="1"/>
</dbReference>
<keyword evidence="6" id="KW-1185">Reference proteome</keyword>
<keyword evidence="1" id="KW-1015">Disulfide bond</keyword>
<dbReference type="GO" id="GO:0004252">
    <property type="term" value="F:serine-type endopeptidase activity"/>
    <property type="evidence" value="ECO:0007669"/>
    <property type="project" value="InterPro"/>
</dbReference>
<dbReference type="OrthoDB" id="6432550at2759"/>
<feature type="chain" id="PRO_5036446982" evidence="3">
    <location>
        <begin position="23"/>
        <end position="230"/>
    </location>
</feature>
<dbReference type="SMART" id="SM00020">
    <property type="entry name" value="Tryp_SPc"/>
    <property type="match status" value="1"/>
</dbReference>
<dbReference type="AlphaFoldDB" id="A0A8X6KEP9"/>
<dbReference type="Gene3D" id="2.40.10.10">
    <property type="entry name" value="Trypsin-like serine proteases"/>
    <property type="match status" value="1"/>
</dbReference>
<comment type="similarity">
    <text evidence="2">Belongs to the peptidase S1 family. CLIP subfamily.</text>
</comment>
<sequence>MNVFKLHLCVFISINAFCQVIAETQEVVLPPEQEETEYWKQEIQRLLENWPSNSNCEKCGKSSVDVYGRLKRTEEVIPLFKYPWIVAFLRNGEIICSGTLISQNFVLTVADCIFKPESANDKKCQRTFIPQNCFYTPQELSMIFVGDKFLEKSVKIKRFKPHDRYNYWKKMNNLALIELEEPLKCSPTTSPICLPFNMKELKFDNKLSIAGWGSNAFAGYSSKYLDQFLV</sequence>
<dbReference type="GO" id="GO:0006508">
    <property type="term" value="P:proteolysis"/>
    <property type="evidence" value="ECO:0007669"/>
    <property type="project" value="InterPro"/>
</dbReference>
<evidence type="ECO:0000259" key="4">
    <source>
        <dbReference type="PROSITE" id="PS50240"/>
    </source>
</evidence>
<evidence type="ECO:0000313" key="6">
    <source>
        <dbReference type="Proteomes" id="UP000887116"/>
    </source>
</evidence>
<evidence type="ECO:0000256" key="1">
    <source>
        <dbReference type="ARBA" id="ARBA00023157"/>
    </source>
</evidence>
<evidence type="ECO:0000256" key="2">
    <source>
        <dbReference type="ARBA" id="ARBA00024195"/>
    </source>
</evidence>
<dbReference type="InterPro" id="IPR051487">
    <property type="entry name" value="Ser/Thr_Proteases_Immune/Dev"/>
</dbReference>
<gene>
    <name evidence="5" type="primary">AVEN_218421_1</name>
    <name evidence="5" type="ORF">TNCT_154071</name>
</gene>
<protein>
    <submittedName>
        <fullName evidence="5">Peptidase S1 domain-containing protein</fullName>
    </submittedName>
</protein>
<dbReference type="SUPFAM" id="SSF50494">
    <property type="entry name" value="Trypsin-like serine proteases"/>
    <property type="match status" value="1"/>
</dbReference>
<dbReference type="InterPro" id="IPR009003">
    <property type="entry name" value="Peptidase_S1_PA"/>
</dbReference>
<dbReference type="InterPro" id="IPR001254">
    <property type="entry name" value="Trypsin_dom"/>
</dbReference>
<name>A0A8X6KEP9_TRICU</name>
<keyword evidence="3" id="KW-0732">Signal</keyword>
<organism evidence="5 6">
    <name type="scientific">Trichonephila clavata</name>
    <name type="common">Joro spider</name>
    <name type="synonym">Nephila clavata</name>
    <dbReference type="NCBI Taxonomy" id="2740835"/>
    <lineage>
        <taxon>Eukaryota</taxon>
        <taxon>Metazoa</taxon>
        <taxon>Ecdysozoa</taxon>
        <taxon>Arthropoda</taxon>
        <taxon>Chelicerata</taxon>
        <taxon>Arachnida</taxon>
        <taxon>Araneae</taxon>
        <taxon>Araneomorphae</taxon>
        <taxon>Entelegynae</taxon>
        <taxon>Araneoidea</taxon>
        <taxon>Nephilidae</taxon>
        <taxon>Trichonephila</taxon>
    </lineage>
</organism>
<evidence type="ECO:0000256" key="3">
    <source>
        <dbReference type="SAM" id="SignalP"/>
    </source>
</evidence>
<evidence type="ECO:0000313" key="5">
    <source>
        <dbReference type="EMBL" id="GFQ71419.1"/>
    </source>
</evidence>
<comment type="caution">
    <text evidence="5">The sequence shown here is derived from an EMBL/GenBank/DDBJ whole genome shotgun (WGS) entry which is preliminary data.</text>
</comment>
<proteinExistence type="inferred from homology"/>
<dbReference type="EMBL" id="BMAO01030964">
    <property type="protein sequence ID" value="GFQ71419.1"/>
    <property type="molecule type" value="Genomic_DNA"/>
</dbReference>
<dbReference type="Pfam" id="PF00089">
    <property type="entry name" value="Trypsin"/>
    <property type="match status" value="1"/>
</dbReference>
<feature type="domain" description="Peptidase S1" evidence="4">
    <location>
        <begin position="66"/>
        <end position="230"/>
    </location>
</feature>
<accession>A0A8X6KEP9</accession>
<dbReference type="InterPro" id="IPR043504">
    <property type="entry name" value="Peptidase_S1_PA_chymotrypsin"/>
</dbReference>
<dbReference type="Proteomes" id="UP000887116">
    <property type="component" value="Unassembled WGS sequence"/>
</dbReference>